<comment type="catalytic activity">
    <reaction evidence="11">
        <text>L-isoleucine + 2-oxoglutarate = (S)-3-methyl-2-oxopentanoate + L-glutamate</text>
        <dbReference type="Rhea" id="RHEA:24801"/>
        <dbReference type="ChEBI" id="CHEBI:16810"/>
        <dbReference type="ChEBI" id="CHEBI:29985"/>
        <dbReference type="ChEBI" id="CHEBI:35146"/>
        <dbReference type="ChEBI" id="CHEBI:58045"/>
        <dbReference type="EC" id="2.6.1.42"/>
    </reaction>
</comment>
<dbReference type="FunFam" id="3.30.470.10:FF:000018">
    <property type="entry name" value="Branched-chain-amino-acid transaminase, putative"/>
    <property type="match status" value="1"/>
</dbReference>
<dbReference type="GO" id="GO:0052655">
    <property type="term" value="F:L-valine-2-oxoglutarate transaminase activity"/>
    <property type="evidence" value="ECO:0007669"/>
    <property type="project" value="RHEA"/>
</dbReference>
<evidence type="ECO:0000256" key="5">
    <source>
        <dbReference type="ARBA" id="ARBA00022679"/>
    </source>
</evidence>
<proteinExistence type="inferred from homology"/>
<name>A0A1B9IAR8_9TREE</name>
<dbReference type="GO" id="GO:0009099">
    <property type="term" value="P:L-valine biosynthetic process"/>
    <property type="evidence" value="ECO:0007669"/>
    <property type="project" value="TreeGrafter"/>
</dbReference>
<dbReference type="InterPro" id="IPR001544">
    <property type="entry name" value="Aminotrans_IV"/>
</dbReference>
<feature type="region of interest" description="Disordered" evidence="12">
    <location>
        <begin position="393"/>
        <end position="413"/>
    </location>
</feature>
<keyword evidence="4 11" id="KW-0028">Amino-acid biosynthesis</keyword>
<feature type="compositionally biased region" description="Basic and acidic residues" evidence="12">
    <location>
        <begin position="399"/>
        <end position="413"/>
    </location>
</feature>
<evidence type="ECO:0000256" key="3">
    <source>
        <dbReference type="ARBA" id="ARBA00022576"/>
    </source>
</evidence>
<dbReference type="AlphaFoldDB" id="A0A1B9IAR8"/>
<evidence type="ECO:0000256" key="8">
    <source>
        <dbReference type="PIRSR" id="PIRSR006468-1"/>
    </source>
</evidence>
<dbReference type="InterPro" id="IPR043132">
    <property type="entry name" value="BCAT-like_C"/>
</dbReference>
<evidence type="ECO:0000256" key="2">
    <source>
        <dbReference type="ARBA" id="ARBA00009320"/>
    </source>
</evidence>
<sequence length="413" mass="45290">MSATKANGHPLATINASSLYFTPLPPTHVVSPGKESHGRYMLTIPWNRVSGWGQPKIGPRQDLTFDPLAGVLQYAVTCFEGMKCYKTDQGDIRLFRPNKNFDRLKRSAARLGLPCEWDNDELLQLFAKLMALEQPLVPNTDGSNLYIRPTLLETSEGFGIKEDAYAGEALLYVVTTLNLGKGLYPSSEPDSKGIKLDACKEFIRAWPGGTGSYKLGANYGESVLQLHLCTVNISKKPGYAMSLWLHGQEDFISEAGAMNVFIIKEAADGYLEFTTMSLSNGIVLPGVTRESIIELLEDHASGKKDFPIDGVPKKIRVVERDISMPEIIAGLEDGSLKGMFGCGTGVVVVQVGEIQYQSKTYTIPSNPIIKILRDTITGIQRGKIDEGKSWSFKVPEWNPEGKEGDAEEHVTAA</sequence>
<organism evidence="13">
    <name type="scientific">Kwoniella pini CBS 10737</name>
    <dbReference type="NCBI Taxonomy" id="1296096"/>
    <lineage>
        <taxon>Eukaryota</taxon>
        <taxon>Fungi</taxon>
        <taxon>Dikarya</taxon>
        <taxon>Basidiomycota</taxon>
        <taxon>Agaricomycotina</taxon>
        <taxon>Tremellomycetes</taxon>
        <taxon>Tremellales</taxon>
        <taxon>Cryptococcaceae</taxon>
        <taxon>Kwoniella</taxon>
    </lineage>
</organism>
<dbReference type="GO" id="GO:0052656">
    <property type="term" value="F:L-isoleucine-2-oxoglutarate transaminase activity"/>
    <property type="evidence" value="ECO:0007669"/>
    <property type="project" value="RHEA"/>
</dbReference>
<comment type="similarity">
    <text evidence="2 9">Belongs to the class-IV pyridoxal-phosphate-dependent aminotransferase family.</text>
</comment>
<comment type="catalytic activity">
    <reaction evidence="11">
        <text>L-leucine + 2-oxoglutarate = 4-methyl-2-oxopentanoate + L-glutamate</text>
        <dbReference type="Rhea" id="RHEA:18321"/>
        <dbReference type="ChEBI" id="CHEBI:16810"/>
        <dbReference type="ChEBI" id="CHEBI:17865"/>
        <dbReference type="ChEBI" id="CHEBI:29985"/>
        <dbReference type="ChEBI" id="CHEBI:57427"/>
        <dbReference type="EC" id="2.6.1.42"/>
    </reaction>
</comment>
<evidence type="ECO:0000256" key="4">
    <source>
        <dbReference type="ARBA" id="ARBA00022605"/>
    </source>
</evidence>
<dbReference type="EC" id="2.6.1.42" evidence="11"/>
<protein>
    <recommendedName>
        <fullName evidence="11">Branched-chain-amino-acid aminotransferase</fullName>
        <ecNumber evidence="11">2.6.1.42</ecNumber>
    </recommendedName>
</protein>
<dbReference type="Gene3D" id="3.20.10.10">
    <property type="entry name" value="D-amino Acid Aminotransferase, subunit A, domain 2"/>
    <property type="match status" value="1"/>
</dbReference>
<dbReference type="SUPFAM" id="SSF56752">
    <property type="entry name" value="D-aminoacid aminotransferase-like PLP-dependent enzymes"/>
    <property type="match status" value="1"/>
</dbReference>
<evidence type="ECO:0000256" key="12">
    <source>
        <dbReference type="SAM" id="MobiDB-lite"/>
    </source>
</evidence>
<comment type="cofactor">
    <cofactor evidence="1 10">
        <name>pyridoxal 5'-phosphate</name>
        <dbReference type="ChEBI" id="CHEBI:597326"/>
    </cofactor>
</comment>
<keyword evidence="7 11" id="KW-0100">Branched-chain amino acid biosynthesis</keyword>
<reference evidence="13" key="2">
    <citation type="submission" date="2016-07" db="EMBL/GenBank/DDBJ databases">
        <title>Evolution of pathogenesis and genome organization in the Tremellales.</title>
        <authorList>
            <person name="Cuomo C."/>
            <person name="Litvintseva A."/>
            <person name="Heitman J."/>
            <person name="Chen Y."/>
            <person name="Sun S."/>
            <person name="Springer D."/>
            <person name="Dromer F."/>
            <person name="Young S."/>
            <person name="Zeng Q."/>
            <person name="Chapman S."/>
            <person name="Gujja S."/>
            <person name="Saif S."/>
            <person name="Birren B."/>
        </authorList>
    </citation>
    <scope>NUCLEOTIDE SEQUENCE</scope>
    <source>
        <strain evidence="13">CBS 10737</strain>
    </source>
</reference>
<comment type="catalytic activity">
    <reaction evidence="11">
        <text>L-valine + 2-oxoglutarate = 3-methyl-2-oxobutanoate + L-glutamate</text>
        <dbReference type="Rhea" id="RHEA:24813"/>
        <dbReference type="ChEBI" id="CHEBI:11851"/>
        <dbReference type="ChEBI" id="CHEBI:16810"/>
        <dbReference type="ChEBI" id="CHEBI:29985"/>
        <dbReference type="ChEBI" id="CHEBI:57762"/>
        <dbReference type="EC" id="2.6.1.42"/>
    </reaction>
</comment>
<dbReference type="EMBL" id="KI894007">
    <property type="protein sequence ID" value="OCF52708.1"/>
    <property type="molecule type" value="Genomic_DNA"/>
</dbReference>
<reference evidence="13" key="1">
    <citation type="submission" date="2013-07" db="EMBL/GenBank/DDBJ databases">
        <title>The Genome Sequence of Cryptococcus pinus CBS10737.</title>
        <authorList>
            <consortium name="The Broad Institute Genome Sequencing Platform"/>
            <person name="Cuomo C."/>
            <person name="Litvintseva A."/>
            <person name="Chen Y."/>
            <person name="Heitman J."/>
            <person name="Sun S."/>
            <person name="Springer D."/>
            <person name="Dromer F."/>
            <person name="Young S.K."/>
            <person name="Zeng Q."/>
            <person name="Gargeya S."/>
            <person name="Fitzgerald M."/>
            <person name="Abouelleil A."/>
            <person name="Alvarado L."/>
            <person name="Berlin A.M."/>
            <person name="Chapman S.B."/>
            <person name="Dewar J."/>
            <person name="Goldberg J."/>
            <person name="Griggs A."/>
            <person name="Gujja S."/>
            <person name="Hansen M."/>
            <person name="Howarth C."/>
            <person name="Imamovic A."/>
            <person name="Larimer J."/>
            <person name="McCowan C."/>
            <person name="Murphy C."/>
            <person name="Pearson M."/>
            <person name="Priest M."/>
            <person name="Roberts A."/>
            <person name="Saif S."/>
            <person name="Shea T."/>
            <person name="Sykes S."/>
            <person name="Wortman J."/>
            <person name="Nusbaum C."/>
            <person name="Birren B."/>
        </authorList>
    </citation>
    <scope>NUCLEOTIDE SEQUENCE [LARGE SCALE GENOMIC DNA]</scope>
    <source>
        <strain evidence="13">CBS 10737</strain>
    </source>
</reference>
<dbReference type="InterPro" id="IPR005786">
    <property type="entry name" value="B_amino_transII"/>
</dbReference>
<evidence type="ECO:0000256" key="11">
    <source>
        <dbReference type="RuleBase" id="RU004517"/>
    </source>
</evidence>
<dbReference type="GO" id="GO:0005739">
    <property type="term" value="C:mitochondrion"/>
    <property type="evidence" value="ECO:0007669"/>
    <property type="project" value="TreeGrafter"/>
</dbReference>
<dbReference type="GO" id="GO:0009098">
    <property type="term" value="P:L-leucine biosynthetic process"/>
    <property type="evidence" value="ECO:0007669"/>
    <property type="project" value="TreeGrafter"/>
</dbReference>
<evidence type="ECO:0000256" key="6">
    <source>
        <dbReference type="ARBA" id="ARBA00022898"/>
    </source>
</evidence>
<dbReference type="PANTHER" id="PTHR11825">
    <property type="entry name" value="SUBGROUP IIII AMINOTRANSFERASE"/>
    <property type="match status" value="1"/>
</dbReference>
<accession>A0A1B9IAR8</accession>
<evidence type="ECO:0000256" key="7">
    <source>
        <dbReference type="ARBA" id="ARBA00023304"/>
    </source>
</evidence>
<feature type="modified residue" description="N6-(pyridoxal phosphate)lysine" evidence="8">
    <location>
        <position position="214"/>
    </location>
</feature>
<evidence type="ECO:0000256" key="1">
    <source>
        <dbReference type="ARBA" id="ARBA00001933"/>
    </source>
</evidence>
<dbReference type="InterPro" id="IPR036038">
    <property type="entry name" value="Aminotransferase-like"/>
</dbReference>
<evidence type="ECO:0000256" key="9">
    <source>
        <dbReference type="RuleBase" id="RU004106"/>
    </source>
</evidence>
<gene>
    <name evidence="13" type="ORF">I206_00004</name>
</gene>
<dbReference type="Gene3D" id="3.30.470.10">
    <property type="match status" value="1"/>
</dbReference>
<dbReference type="OrthoDB" id="1732691at2759"/>
<dbReference type="STRING" id="1296096.A0A1B9IAR8"/>
<dbReference type="Pfam" id="PF01063">
    <property type="entry name" value="Aminotran_4"/>
    <property type="match status" value="1"/>
</dbReference>
<dbReference type="PROSITE" id="PS00770">
    <property type="entry name" value="AA_TRANSFER_CLASS_4"/>
    <property type="match status" value="1"/>
</dbReference>
<dbReference type="PANTHER" id="PTHR11825:SF44">
    <property type="entry name" value="BRANCHED-CHAIN-AMINO-ACID AMINOTRANSFERASE"/>
    <property type="match status" value="1"/>
</dbReference>
<dbReference type="InterPro" id="IPR043131">
    <property type="entry name" value="BCAT-like_N"/>
</dbReference>
<dbReference type="InterPro" id="IPR018300">
    <property type="entry name" value="Aminotrans_IV_CS"/>
</dbReference>
<evidence type="ECO:0000256" key="10">
    <source>
        <dbReference type="RuleBase" id="RU004516"/>
    </source>
</evidence>
<evidence type="ECO:0000313" key="13">
    <source>
        <dbReference type="EMBL" id="OCF52708.1"/>
    </source>
</evidence>
<dbReference type="GO" id="GO:0052654">
    <property type="term" value="F:L-leucine-2-oxoglutarate transaminase activity"/>
    <property type="evidence" value="ECO:0007669"/>
    <property type="project" value="RHEA"/>
</dbReference>
<keyword evidence="6 10" id="KW-0663">Pyridoxal phosphate</keyword>
<keyword evidence="5 11" id="KW-0808">Transferase</keyword>
<keyword evidence="3 11" id="KW-0032">Aminotransferase</keyword>
<dbReference type="PIRSF" id="PIRSF006468">
    <property type="entry name" value="BCAT1"/>
    <property type="match status" value="1"/>
</dbReference>